<dbReference type="RefSeq" id="WP_097132763.1">
    <property type="nucleotide sequence ID" value="NZ_OCMT01000003.1"/>
</dbReference>
<evidence type="ECO:0000313" key="1">
    <source>
        <dbReference type="EMBL" id="SOD18318.1"/>
    </source>
</evidence>
<name>A0A286A8S7_9SPHI</name>
<dbReference type="AlphaFoldDB" id="A0A286A8S7"/>
<dbReference type="SUPFAM" id="SSF51735">
    <property type="entry name" value="NAD(P)-binding Rossmann-fold domains"/>
    <property type="match status" value="1"/>
</dbReference>
<dbReference type="PANTHER" id="PTHR14097">
    <property type="entry name" value="OXIDOREDUCTASE HTATIP2"/>
    <property type="match status" value="1"/>
</dbReference>
<dbReference type="InterPro" id="IPR036291">
    <property type="entry name" value="NAD(P)-bd_dom_sf"/>
</dbReference>
<dbReference type="Proteomes" id="UP000219281">
    <property type="component" value="Unassembled WGS sequence"/>
</dbReference>
<reference evidence="2" key="1">
    <citation type="submission" date="2017-09" db="EMBL/GenBank/DDBJ databases">
        <authorList>
            <person name="Varghese N."/>
            <person name="Submissions S."/>
        </authorList>
    </citation>
    <scope>NUCLEOTIDE SEQUENCE [LARGE SCALE GENOMIC DNA]</scope>
    <source>
        <strain evidence="2">CGMCC 1.12803</strain>
    </source>
</reference>
<dbReference type="EMBL" id="OCMT01000003">
    <property type="protein sequence ID" value="SOD18318.1"/>
    <property type="molecule type" value="Genomic_DNA"/>
</dbReference>
<evidence type="ECO:0000313" key="2">
    <source>
        <dbReference type="Proteomes" id="UP000219281"/>
    </source>
</evidence>
<dbReference type="Gene3D" id="3.40.50.720">
    <property type="entry name" value="NAD(P)-binding Rossmann-like Domain"/>
    <property type="match status" value="1"/>
</dbReference>
<dbReference type="PANTHER" id="PTHR14097:SF8">
    <property type="entry name" value="NAD(P)-BINDING DOMAIN-CONTAINING PROTEIN"/>
    <property type="match status" value="1"/>
</dbReference>
<gene>
    <name evidence="1" type="ORF">SAMN06297358_2939</name>
</gene>
<dbReference type="OrthoDB" id="9798632at2"/>
<evidence type="ECO:0008006" key="3">
    <source>
        <dbReference type="Google" id="ProtNLM"/>
    </source>
</evidence>
<protein>
    <recommendedName>
        <fullName evidence="3">NAD dependent epimerase/dehydratase family protein</fullName>
    </recommendedName>
</protein>
<organism evidence="1 2">
    <name type="scientific">Pedobacter xixiisoli</name>
    <dbReference type="NCBI Taxonomy" id="1476464"/>
    <lineage>
        <taxon>Bacteria</taxon>
        <taxon>Pseudomonadati</taxon>
        <taxon>Bacteroidota</taxon>
        <taxon>Sphingobacteriia</taxon>
        <taxon>Sphingobacteriales</taxon>
        <taxon>Sphingobacteriaceae</taxon>
        <taxon>Pedobacter</taxon>
    </lineage>
</organism>
<accession>A0A286A8S7</accession>
<proteinExistence type="predicted"/>
<keyword evidence="2" id="KW-1185">Reference proteome</keyword>
<sequence>MQYKVILTGANGAIGEGVLLQCLESRSIGEVLLVSRWHHPIKHHKLKELIVSDFLELDAYENELSGYDACFYCSESPLASLDERIGSYFMIDNTLSFASKLLMLNPNIVFSYLSKWNVDATELGKVMSAKIRGKAENALAKMIFKKLYFFRIGMVSPFPEQKNRKIGNEIIYRCYPLLKFLMPNKINTAEELAKAMIHTLITKYPQREVSVKDIRALASYQQGNVEIYNPLMHLT</sequence>